<dbReference type="Proteomes" id="UP000886803">
    <property type="component" value="Unassembled WGS sequence"/>
</dbReference>
<feature type="domain" description="YfjL-like N-terminal" evidence="1">
    <location>
        <begin position="17"/>
        <end position="90"/>
    </location>
</feature>
<dbReference type="InterPro" id="IPR057359">
    <property type="entry name" value="YfjL_N"/>
</dbReference>
<protein>
    <recommendedName>
        <fullName evidence="1">YfjL-like N-terminal domain-containing protein</fullName>
    </recommendedName>
</protein>
<evidence type="ECO:0000259" key="1">
    <source>
        <dbReference type="Pfam" id="PF25425"/>
    </source>
</evidence>
<evidence type="ECO:0000313" key="2">
    <source>
        <dbReference type="EMBL" id="HJB42064.1"/>
    </source>
</evidence>
<gene>
    <name evidence="2" type="ORF">H9945_06140</name>
</gene>
<dbReference type="Pfam" id="PF25425">
    <property type="entry name" value="YfjL_N"/>
    <property type="match status" value="1"/>
</dbReference>
<name>A0A9D2S3J7_9FIRM</name>
<comment type="caution">
    <text evidence="2">The sequence shown here is derived from an EMBL/GenBank/DDBJ whole genome shotgun (WGS) entry which is preliminary data.</text>
</comment>
<reference evidence="2" key="1">
    <citation type="journal article" date="2021" name="PeerJ">
        <title>Extensive microbial diversity within the chicken gut microbiome revealed by metagenomics and culture.</title>
        <authorList>
            <person name="Gilroy R."/>
            <person name="Ravi A."/>
            <person name="Getino M."/>
            <person name="Pursley I."/>
            <person name="Horton D.L."/>
            <person name="Alikhan N.F."/>
            <person name="Baker D."/>
            <person name="Gharbi K."/>
            <person name="Hall N."/>
            <person name="Watson M."/>
            <person name="Adriaenssens E.M."/>
            <person name="Foster-Nyarko E."/>
            <person name="Jarju S."/>
            <person name="Secka A."/>
            <person name="Antonio M."/>
            <person name="Oren A."/>
            <person name="Chaudhuri R.R."/>
            <person name="La Ragione R."/>
            <person name="Hildebrand F."/>
            <person name="Pallen M.J."/>
        </authorList>
    </citation>
    <scope>NUCLEOTIDE SEQUENCE</scope>
    <source>
        <strain evidence="2">ChiBcec8-13705</strain>
    </source>
</reference>
<accession>A0A9D2S3J7</accession>
<dbReference type="EMBL" id="DWYG01000097">
    <property type="protein sequence ID" value="HJB42064.1"/>
    <property type="molecule type" value="Genomic_DNA"/>
</dbReference>
<dbReference type="AlphaFoldDB" id="A0A9D2S3J7"/>
<proteinExistence type="predicted"/>
<reference evidence="2" key="2">
    <citation type="submission" date="2021-04" db="EMBL/GenBank/DDBJ databases">
        <authorList>
            <person name="Gilroy R."/>
        </authorList>
    </citation>
    <scope>NUCLEOTIDE SEQUENCE</scope>
    <source>
        <strain evidence="2">ChiBcec8-13705</strain>
    </source>
</reference>
<sequence>MKAKRNKTLRIWAGVGGVVIAAGLLLAADGITGDPLSRAWAERRALAYAERAYPDKTFTVQNSYAGSGFSYGVTVGAEESADTRFDVETRFWLLTHGNEDSMVENRHWTLMRQGVTGAQAIEDILDEACPQYERAENYSGWLPGTDPTQAAPLSVELDLCWTSDKTMSGAGEYVELFPLDSAFDPAVTAEVPDRLCAQILWDGAPAWDDLQTVADAFDAALTAAGYDIDYYDLTLVPRDASYDERKAMMVEGVIQK</sequence>
<organism evidence="2 3">
    <name type="scientific">Candidatus Gemmiger avicola</name>
    <dbReference type="NCBI Taxonomy" id="2838605"/>
    <lineage>
        <taxon>Bacteria</taxon>
        <taxon>Bacillati</taxon>
        <taxon>Bacillota</taxon>
        <taxon>Clostridia</taxon>
        <taxon>Eubacteriales</taxon>
        <taxon>Gemmiger</taxon>
    </lineage>
</organism>
<evidence type="ECO:0000313" key="3">
    <source>
        <dbReference type="Proteomes" id="UP000886803"/>
    </source>
</evidence>